<dbReference type="OrthoDB" id="9808424at2"/>
<evidence type="ECO:0000259" key="4">
    <source>
        <dbReference type="SMART" id="SM00563"/>
    </source>
</evidence>
<evidence type="ECO:0000313" key="5">
    <source>
        <dbReference type="EMBL" id="GDY33594.1"/>
    </source>
</evidence>
<dbReference type="InterPro" id="IPR002123">
    <property type="entry name" value="Plipid/glycerol_acylTrfase"/>
</dbReference>
<feature type="region of interest" description="Disordered" evidence="3">
    <location>
        <begin position="214"/>
        <end position="234"/>
    </location>
</feature>
<keyword evidence="1 5" id="KW-0808">Transferase</keyword>
<feature type="compositionally biased region" description="Gly residues" evidence="3">
    <location>
        <begin position="225"/>
        <end position="234"/>
    </location>
</feature>
<protein>
    <submittedName>
        <fullName evidence="5">1-acyl-sn-glycerol-3-phosphate acyltransferase</fullName>
    </submittedName>
</protein>
<evidence type="ECO:0000256" key="2">
    <source>
        <dbReference type="ARBA" id="ARBA00023315"/>
    </source>
</evidence>
<evidence type="ECO:0000256" key="3">
    <source>
        <dbReference type="SAM" id="MobiDB-lite"/>
    </source>
</evidence>
<proteinExistence type="predicted"/>
<evidence type="ECO:0000256" key="1">
    <source>
        <dbReference type="ARBA" id="ARBA00022679"/>
    </source>
</evidence>
<dbReference type="GO" id="GO:0003841">
    <property type="term" value="F:1-acylglycerol-3-phosphate O-acyltransferase activity"/>
    <property type="evidence" value="ECO:0007669"/>
    <property type="project" value="TreeGrafter"/>
</dbReference>
<gene>
    <name evidence="5" type="primary">plsC_5</name>
    <name evidence="5" type="ORF">GTS_52270</name>
</gene>
<keyword evidence="2 5" id="KW-0012">Acyltransferase</keyword>
<evidence type="ECO:0000313" key="6">
    <source>
        <dbReference type="Proteomes" id="UP000298860"/>
    </source>
</evidence>
<dbReference type="Pfam" id="PF01553">
    <property type="entry name" value="Acyltransferase"/>
    <property type="match status" value="1"/>
</dbReference>
<dbReference type="Proteomes" id="UP000298860">
    <property type="component" value="Unassembled WGS sequence"/>
</dbReference>
<keyword evidence="6" id="KW-1185">Reference proteome</keyword>
<dbReference type="PANTHER" id="PTHR10434:SF11">
    <property type="entry name" value="1-ACYL-SN-GLYCEROL-3-PHOSPHATE ACYLTRANSFERASE"/>
    <property type="match status" value="1"/>
</dbReference>
<dbReference type="AlphaFoldDB" id="A0A4D4JD83"/>
<dbReference type="GO" id="GO:0006654">
    <property type="term" value="P:phosphatidic acid biosynthetic process"/>
    <property type="evidence" value="ECO:0007669"/>
    <property type="project" value="TreeGrafter"/>
</dbReference>
<accession>A0A4D4JD83</accession>
<comment type="caution">
    <text evidence="5">The sequence shown here is derived from an EMBL/GenBank/DDBJ whole genome shotgun (WGS) entry which is preliminary data.</text>
</comment>
<sequence>MNEQAARELPDGAWRPLHDFARWIGSWLFYLLFRLRVRGMANVPRTGPVVVVANHSSMMEGPLLFGVLPRRTVFLIKQEIFRGVVGWALRRIGQLSVRRGEPDRTPLLGAVRVLRAGGVVGVFPEGTRGAGDVASAQHGAAWLARSGGAVVLPVACRGTRRPGGARRRFRPVVDVLVGRPFELPPGRGRQGLAVATDRVRDELAALVAELDRLRGGEPPSAAGTSGHGVSGDRP</sequence>
<feature type="domain" description="Phospholipid/glycerol acyltransferase" evidence="4">
    <location>
        <begin position="49"/>
        <end position="159"/>
    </location>
</feature>
<organism evidence="5 6">
    <name type="scientific">Gandjariella thermophila</name>
    <dbReference type="NCBI Taxonomy" id="1931992"/>
    <lineage>
        <taxon>Bacteria</taxon>
        <taxon>Bacillati</taxon>
        <taxon>Actinomycetota</taxon>
        <taxon>Actinomycetes</taxon>
        <taxon>Pseudonocardiales</taxon>
        <taxon>Pseudonocardiaceae</taxon>
        <taxon>Gandjariella</taxon>
    </lineage>
</organism>
<dbReference type="SMART" id="SM00563">
    <property type="entry name" value="PlsC"/>
    <property type="match status" value="1"/>
</dbReference>
<dbReference type="EMBL" id="BJFL01000048">
    <property type="protein sequence ID" value="GDY33594.1"/>
    <property type="molecule type" value="Genomic_DNA"/>
</dbReference>
<dbReference type="RefSeq" id="WP_137816525.1">
    <property type="nucleotide sequence ID" value="NZ_BJFL01000048.1"/>
</dbReference>
<dbReference type="PANTHER" id="PTHR10434">
    <property type="entry name" value="1-ACYL-SN-GLYCEROL-3-PHOSPHATE ACYLTRANSFERASE"/>
    <property type="match status" value="1"/>
</dbReference>
<dbReference type="CDD" id="cd07989">
    <property type="entry name" value="LPLAT_AGPAT-like"/>
    <property type="match status" value="1"/>
</dbReference>
<dbReference type="SUPFAM" id="SSF69593">
    <property type="entry name" value="Glycerol-3-phosphate (1)-acyltransferase"/>
    <property type="match status" value="1"/>
</dbReference>
<name>A0A4D4JD83_9PSEU</name>
<reference evidence="6" key="1">
    <citation type="submission" date="2019-04" db="EMBL/GenBank/DDBJ databases">
        <title>Draft genome sequence of Pseudonocardiaceae bacterium SL3-2-4.</title>
        <authorList>
            <person name="Ningsih F."/>
            <person name="Yokota A."/>
            <person name="Sakai Y."/>
            <person name="Nanatani K."/>
            <person name="Yabe S."/>
            <person name="Oetari A."/>
            <person name="Sjamsuridzal W."/>
        </authorList>
    </citation>
    <scope>NUCLEOTIDE SEQUENCE [LARGE SCALE GENOMIC DNA]</scope>
    <source>
        <strain evidence="6">SL3-2-4</strain>
    </source>
</reference>